<dbReference type="InterPro" id="IPR023753">
    <property type="entry name" value="FAD/NAD-binding_dom"/>
</dbReference>
<evidence type="ECO:0000313" key="7">
    <source>
        <dbReference type="Proteomes" id="UP000198897"/>
    </source>
</evidence>
<dbReference type="EMBL" id="FOOG01000032">
    <property type="protein sequence ID" value="SFG28223.1"/>
    <property type="molecule type" value="Genomic_DNA"/>
</dbReference>
<organism evidence="6 7">
    <name type="scientific">Halobacillus alkaliphilus</name>
    <dbReference type="NCBI Taxonomy" id="396056"/>
    <lineage>
        <taxon>Bacteria</taxon>
        <taxon>Bacillati</taxon>
        <taxon>Bacillota</taxon>
        <taxon>Bacilli</taxon>
        <taxon>Bacillales</taxon>
        <taxon>Bacillaceae</taxon>
        <taxon>Halobacillus</taxon>
    </lineage>
</organism>
<evidence type="ECO:0000256" key="1">
    <source>
        <dbReference type="ARBA" id="ARBA00001974"/>
    </source>
</evidence>
<evidence type="ECO:0000256" key="2">
    <source>
        <dbReference type="ARBA" id="ARBA00011738"/>
    </source>
</evidence>
<dbReference type="GO" id="GO:0016491">
    <property type="term" value="F:oxidoreductase activity"/>
    <property type="evidence" value="ECO:0007669"/>
    <property type="project" value="UniProtKB-KW"/>
</dbReference>
<evidence type="ECO:0000259" key="5">
    <source>
        <dbReference type="Pfam" id="PF07992"/>
    </source>
</evidence>
<dbReference type="OrthoDB" id="5345169at2"/>
<dbReference type="SUPFAM" id="SSF51905">
    <property type="entry name" value="FAD/NAD(P)-binding domain"/>
    <property type="match status" value="1"/>
</dbReference>
<dbReference type="PRINTS" id="PR00368">
    <property type="entry name" value="FADPNR"/>
</dbReference>
<dbReference type="InterPro" id="IPR050097">
    <property type="entry name" value="Ferredoxin-NADP_redctase_2"/>
</dbReference>
<gene>
    <name evidence="6" type="ORF">SAMN05216353_1329</name>
</gene>
<dbReference type="Pfam" id="PF07992">
    <property type="entry name" value="Pyr_redox_2"/>
    <property type="match status" value="1"/>
</dbReference>
<evidence type="ECO:0000256" key="4">
    <source>
        <dbReference type="ARBA" id="ARBA00023002"/>
    </source>
</evidence>
<dbReference type="AlphaFoldDB" id="A0A1I2QKT4"/>
<protein>
    <submittedName>
        <fullName evidence="6">Pyridine nucleotide-disulphide oxidoreductase</fullName>
    </submittedName>
</protein>
<dbReference type="PRINTS" id="PR00469">
    <property type="entry name" value="PNDRDTASEII"/>
</dbReference>
<accession>A0A1I2QKT4</accession>
<reference evidence="7" key="1">
    <citation type="submission" date="2016-10" db="EMBL/GenBank/DDBJ databases">
        <authorList>
            <person name="Varghese N."/>
            <person name="Submissions S."/>
        </authorList>
    </citation>
    <scope>NUCLEOTIDE SEQUENCE [LARGE SCALE GENOMIC DNA]</scope>
    <source>
        <strain evidence="7">FP5</strain>
    </source>
</reference>
<comment type="subunit">
    <text evidence="2">Homodimer.</text>
</comment>
<comment type="cofactor">
    <cofactor evidence="1">
        <name>FAD</name>
        <dbReference type="ChEBI" id="CHEBI:57692"/>
    </cofactor>
</comment>
<dbReference type="Gene3D" id="3.50.50.60">
    <property type="entry name" value="FAD/NAD(P)-binding domain"/>
    <property type="match status" value="1"/>
</dbReference>
<name>A0A1I2QKT4_9BACI</name>
<dbReference type="PANTHER" id="PTHR48105">
    <property type="entry name" value="THIOREDOXIN REDUCTASE 1-RELATED-RELATED"/>
    <property type="match status" value="1"/>
</dbReference>
<dbReference type="RefSeq" id="WP_089753125.1">
    <property type="nucleotide sequence ID" value="NZ_FOOG01000032.1"/>
</dbReference>
<dbReference type="Proteomes" id="UP000198897">
    <property type="component" value="Unassembled WGS sequence"/>
</dbReference>
<evidence type="ECO:0000256" key="3">
    <source>
        <dbReference type="ARBA" id="ARBA00022630"/>
    </source>
</evidence>
<keyword evidence="4" id="KW-0560">Oxidoreductase</keyword>
<evidence type="ECO:0000313" key="6">
    <source>
        <dbReference type="EMBL" id="SFG28223.1"/>
    </source>
</evidence>
<proteinExistence type="predicted"/>
<keyword evidence="7" id="KW-1185">Reference proteome</keyword>
<dbReference type="InterPro" id="IPR036188">
    <property type="entry name" value="FAD/NAD-bd_sf"/>
</dbReference>
<keyword evidence="3" id="KW-0285">Flavoprotein</keyword>
<sequence>MYDVAIIGAGPAGASAALFAAKSGVKTVMFDSGKSITAKAWVENHYGVKEIEGPSLLQTGQEQAVKFGTNLVKEEVQRIIEDGAMYKIETTEGSYDAEHIIFATGMSVKLAEAFGLGTRDGLEPRVAKIIQVDKHGHTSYPKVWAAGTAAGVSVHTIITAGDGARVAVNVISALKGTRYVDHDVLKS</sequence>
<feature type="domain" description="FAD/NAD(P)-binding" evidence="5">
    <location>
        <begin position="2"/>
        <end position="111"/>
    </location>
</feature>